<dbReference type="KEGG" id="bpb:bpr_III236"/>
<sequence>MADSRSDLINQLAASMGAGDYAKTRFEESRYDPETGTLYCDGYVISKSVIDEALQHFKLMQSKCDMNDPASRHMAMIYKTAIEGIKKLREDDKK</sequence>
<dbReference type="AlphaFoldDB" id="E0S3E0"/>
<dbReference type="STRING" id="515622.bpr_III236"/>
<evidence type="ECO:0000313" key="2">
    <source>
        <dbReference type="Proteomes" id="UP000001299"/>
    </source>
</evidence>
<accession>E0S3E0</accession>
<protein>
    <submittedName>
        <fullName evidence="1">Uncharacterized protein</fullName>
    </submittedName>
</protein>
<organism evidence="1 2">
    <name type="scientific">Butyrivibrio proteoclasticus (strain ATCC 51982 / DSM 14932 / B316)</name>
    <name type="common">Clostridium proteoclasticum</name>
    <dbReference type="NCBI Taxonomy" id="515622"/>
    <lineage>
        <taxon>Bacteria</taxon>
        <taxon>Bacillati</taxon>
        <taxon>Bacillota</taxon>
        <taxon>Clostridia</taxon>
        <taxon>Lachnospirales</taxon>
        <taxon>Lachnospiraceae</taxon>
        <taxon>Butyrivibrio</taxon>
    </lineage>
</organism>
<dbReference type="Proteomes" id="UP000001299">
    <property type="component" value="Chromosome 2"/>
</dbReference>
<gene>
    <name evidence="1" type="ordered locus">bpr_III236</name>
</gene>
<name>E0S3E0_BUTPB</name>
<dbReference type="eggNOG" id="ENOG50326N6">
    <property type="taxonomic scope" value="Bacteria"/>
</dbReference>
<dbReference type="RefSeq" id="WP_013282572.1">
    <property type="nucleotide sequence ID" value="NC_014388.1"/>
</dbReference>
<keyword evidence="2" id="KW-1185">Reference proteome</keyword>
<proteinExistence type="predicted"/>
<evidence type="ECO:0000313" key="1">
    <source>
        <dbReference type="EMBL" id="ADL35922.1"/>
    </source>
</evidence>
<dbReference type="EMBL" id="CP001811">
    <property type="protein sequence ID" value="ADL35922.1"/>
    <property type="molecule type" value="Genomic_DNA"/>
</dbReference>
<reference evidence="1 2" key="1">
    <citation type="journal article" date="2010" name="PLoS ONE">
        <title>The glycobiome of the rumen bacterium Butyrivibrio proteoclasticus B316(T) highlights adaptation to a polysaccharide-rich environment.</title>
        <authorList>
            <person name="Kelly W.J."/>
            <person name="Leahy S.C."/>
            <person name="Altermann E."/>
            <person name="Yeoman C.J."/>
            <person name="Dunne J.C."/>
            <person name="Kong Z."/>
            <person name="Pacheco D.M."/>
            <person name="Li D."/>
            <person name="Noel S.J."/>
            <person name="Moon C.D."/>
            <person name="Cookson A.L."/>
            <person name="Attwood G.T."/>
        </authorList>
    </citation>
    <scope>NUCLEOTIDE SEQUENCE [LARGE SCALE GENOMIC DNA]</scope>
    <source>
        <strain evidence="2">ATCC 51982 / DSM 14932 / B316</strain>
    </source>
</reference>
<dbReference type="HOGENOM" id="CLU_176092_0_0_9"/>